<dbReference type="AlphaFoldDB" id="K5UXK9"/>
<dbReference type="EC" id="2.7.11.1" evidence="1"/>
<evidence type="ECO:0000256" key="1">
    <source>
        <dbReference type="ARBA" id="ARBA00012513"/>
    </source>
</evidence>
<organism evidence="11 12">
    <name type="scientific">Phanerochaete carnosa (strain HHB-10118-sp)</name>
    <name type="common">White-rot fungus</name>
    <name type="synonym">Peniophora carnosa</name>
    <dbReference type="NCBI Taxonomy" id="650164"/>
    <lineage>
        <taxon>Eukaryota</taxon>
        <taxon>Fungi</taxon>
        <taxon>Dikarya</taxon>
        <taxon>Basidiomycota</taxon>
        <taxon>Agaricomycotina</taxon>
        <taxon>Agaricomycetes</taxon>
        <taxon>Polyporales</taxon>
        <taxon>Phanerochaetaceae</taxon>
        <taxon>Phanerochaete</taxon>
    </lineage>
</organism>
<keyword evidence="4 9" id="KW-0547">Nucleotide-binding</keyword>
<dbReference type="Gene3D" id="1.10.510.10">
    <property type="entry name" value="Transferase(Phosphotransferase) domain 1"/>
    <property type="match status" value="1"/>
</dbReference>
<dbReference type="Gene3D" id="3.30.200.20">
    <property type="entry name" value="Phosphorylase Kinase, domain 1"/>
    <property type="match status" value="1"/>
</dbReference>
<evidence type="ECO:0000256" key="2">
    <source>
        <dbReference type="ARBA" id="ARBA00022527"/>
    </source>
</evidence>
<dbReference type="EMBL" id="JH930473">
    <property type="protein sequence ID" value="EKM54806.1"/>
    <property type="molecule type" value="Genomic_DNA"/>
</dbReference>
<dbReference type="OrthoDB" id="5979581at2759"/>
<keyword evidence="12" id="KW-1185">Reference proteome</keyword>
<dbReference type="InterPro" id="IPR000719">
    <property type="entry name" value="Prot_kinase_dom"/>
</dbReference>
<dbReference type="GO" id="GO:0005524">
    <property type="term" value="F:ATP binding"/>
    <property type="evidence" value="ECO:0007669"/>
    <property type="project" value="UniProtKB-UniRule"/>
</dbReference>
<evidence type="ECO:0000313" key="12">
    <source>
        <dbReference type="Proteomes" id="UP000008370"/>
    </source>
</evidence>
<dbReference type="InParanoid" id="K5UXK9"/>
<dbReference type="SMART" id="SM00220">
    <property type="entry name" value="S_TKc"/>
    <property type="match status" value="1"/>
</dbReference>
<dbReference type="GO" id="GO:0004674">
    <property type="term" value="F:protein serine/threonine kinase activity"/>
    <property type="evidence" value="ECO:0007669"/>
    <property type="project" value="UniProtKB-KW"/>
</dbReference>
<sequence length="434" mass="48760">MMMDILSLTAAFIPYLTLVSLSLVPSNLAANILAFLGCKIAFEPLPDYYPARRHEKLEKRYRVATKLGAGVWSSTWLVSDTAASEGTERFYAVKILTLDATSQHRANVMPEVEAMKTIRDVGPTQHLPTLIDDFEIPLSRKHSHLCLVTDVYGQDVAAFRRSAPRKALPVHTVKVIVKQVLQALGHLHKLGIIHRDIRPDNIFLRTEMSPEAIDHWLKTLPEDQDDNSYPLPPDFKWDDPLERVKNMRIALTGLGQPQCTGRFGKQPAEQFRAYSQRAPEVVLGSDFGTSIDIWAIGCITFEMLIGRWLFHPEGGGGDFSLEDDHLAKMMELTGEHFSPTMLQRAELASTYFDSNGDLLRVPELYYVLLEDVLATYKTLPEDEIGLAASFIRDCIRLEPADRLSASALLSHPWLRLDVSPSLPHWAESLLSTFA</sequence>
<dbReference type="PROSITE" id="PS50011">
    <property type="entry name" value="PROTEIN_KINASE_DOM"/>
    <property type="match status" value="1"/>
</dbReference>
<dbReference type="InterPro" id="IPR051334">
    <property type="entry name" value="SRPK"/>
</dbReference>
<keyword evidence="5" id="KW-0418">Kinase</keyword>
<evidence type="ECO:0000256" key="9">
    <source>
        <dbReference type="PROSITE-ProRule" id="PRU10141"/>
    </source>
</evidence>
<dbReference type="RefSeq" id="XP_007397484.1">
    <property type="nucleotide sequence ID" value="XM_007397422.1"/>
</dbReference>
<keyword evidence="3" id="KW-0808">Transferase</keyword>
<evidence type="ECO:0000256" key="8">
    <source>
        <dbReference type="ARBA" id="ARBA00048679"/>
    </source>
</evidence>
<dbReference type="PROSITE" id="PS00107">
    <property type="entry name" value="PROTEIN_KINASE_ATP"/>
    <property type="match status" value="1"/>
</dbReference>
<feature type="binding site" evidence="9">
    <location>
        <position position="94"/>
    </location>
    <ligand>
        <name>ATP</name>
        <dbReference type="ChEBI" id="CHEBI:30616"/>
    </ligand>
</feature>
<dbReference type="Proteomes" id="UP000008370">
    <property type="component" value="Unassembled WGS sequence"/>
</dbReference>
<accession>K5UXK9</accession>
<dbReference type="Pfam" id="PF00069">
    <property type="entry name" value="Pkinase"/>
    <property type="match status" value="2"/>
</dbReference>
<dbReference type="GeneID" id="18912984"/>
<evidence type="ECO:0000256" key="5">
    <source>
        <dbReference type="ARBA" id="ARBA00022777"/>
    </source>
</evidence>
<comment type="catalytic activity">
    <reaction evidence="8">
        <text>L-seryl-[protein] + ATP = O-phospho-L-seryl-[protein] + ADP + H(+)</text>
        <dbReference type="Rhea" id="RHEA:17989"/>
        <dbReference type="Rhea" id="RHEA-COMP:9863"/>
        <dbReference type="Rhea" id="RHEA-COMP:11604"/>
        <dbReference type="ChEBI" id="CHEBI:15378"/>
        <dbReference type="ChEBI" id="CHEBI:29999"/>
        <dbReference type="ChEBI" id="CHEBI:30616"/>
        <dbReference type="ChEBI" id="CHEBI:83421"/>
        <dbReference type="ChEBI" id="CHEBI:456216"/>
        <dbReference type="EC" id="2.7.11.1"/>
    </reaction>
</comment>
<dbReference type="PROSITE" id="PS00109">
    <property type="entry name" value="PROTEIN_KINASE_TYR"/>
    <property type="match status" value="1"/>
</dbReference>
<comment type="catalytic activity">
    <reaction evidence="7">
        <text>L-threonyl-[protein] + ATP = O-phospho-L-threonyl-[protein] + ADP + H(+)</text>
        <dbReference type="Rhea" id="RHEA:46608"/>
        <dbReference type="Rhea" id="RHEA-COMP:11060"/>
        <dbReference type="Rhea" id="RHEA-COMP:11605"/>
        <dbReference type="ChEBI" id="CHEBI:15378"/>
        <dbReference type="ChEBI" id="CHEBI:30013"/>
        <dbReference type="ChEBI" id="CHEBI:30616"/>
        <dbReference type="ChEBI" id="CHEBI:61977"/>
        <dbReference type="ChEBI" id="CHEBI:456216"/>
        <dbReference type="EC" id="2.7.11.1"/>
    </reaction>
</comment>
<dbReference type="GO" id="GO:0005737">
    <property type="term" value="C:cytoplasm"/>
    <property type="evidence" value="ECO:0007669"/>
    <property type="project" value="TreeGrafter"/>
</dbReference>
<dbReference type="PANTHER" id="PTHR47634:SF9">
    <property type="entry name" value="PROTEIN KINASE DOMAIN-CONTAINING PROTEIN-RELATED"/>
    <property type="match status" value="1"/>
</dbReference>
<dbReference type="GO" id="GO:0000245">
    <property type="term" value="P:spliceosomal complex assembly"/>
    <property type="evidence" value="ECO:0007669"/>
    <property type="project" value="TreeGrafter"/>
</dbReference>
<keyword evidence="6 9" id="KW-0067">ATP-binding</keyword>
<feature type="domain" description="Protein kinase" evidence="10">
    <location>
        <begin position="61"/>
        <end position="414"/>
    </location>
</feature>
<dbReference type="InterPro" id="IPR017441">
    <property type="entry name" value="Protein_kinase_ATP_BS"/>
</dbReference>
<evidence type="ECO:0000259" key="10">
    <source>
        <dbReference type="PROSITE" id="PS50011"/>
    </source>
</evidence>
<dbReference type="PANTHER" id="PTHR47634">
    <property type="entry name" value="PROTEIN KINASE DOMAIN-CONTAINING PROTEIN-RELATED"/>
    <property type="match status" value="1"/>
</dbReference>
<evidence type="ECO:0000256" key="4">
    <source>
        <dbReference type="ARBA" id="ARBA00022741"/>
    </source>
</evidence>
<dbReference type="HOGENOM" id="CLU_000288_81_13_1"/>
<evidence type="ECO:0000313" key="11">
    <source>
        <dbReference type="EMBL" id="EKM54806.1"/>
    </source>
</evidence>
<dbReference type="GO" id="GO:0050684">
    <property type="term" value="P:regulation of mRNA processing"/>
    <property type="evidence" value="ECO:0007669"/>
    <property type="project" value="TreeGrafter"/>
</dbReference>
<protein>
    <recommendedName>
        <fullName evidence="1">non-specific serine/threonine protein kinase</fullName>
        <ecNumber evidence="1">2.7.11.1</ecNumber>
    </recommendedName>
</protein>
<name>K5UXK9_PHACS</name>
<evidence type="ECO:0000256" key="7">
    <source>
        <dbReference type="ARBA" id="ARBA00047899"/>
    </source>
</evidence>
<evidence type="ECO:0000256" key="6">
    <source>
        <dbReference type="ARBA" id="ARBA00022840"/>
    </source>
</evidence>
<dbReference type="KEGG" id="pco:PHACADRAFT_210586"/>
<evidence type="ECO:0000256" key="3">
    <source>
        <dbReference type="ARBA" id="ARBA00022679"/>
    </source>
</evidence>
<proteinExistence type="predicted"/>
<dbReference type="InterPro" id="IPR008266">
    <property type="entry name" value="Tyr_kinase_AS"/>
</dbReference>
<reference evidence="11 12" key="1">
    <citation type="journal article" date="2012" name="BMC Genomics">
        <title>Comparative genomics of the white-rot fungi, Phanerochaete carnosa and P. chrysosporium, to elucidate the genetic basis of the distinct wood types they colonize.</title>
        <authorList>
            <person name="Suzuki H."/>
            <person name="MacDonald J."/>
            <person name="Syed K."/>
            <person name="Salamov A."/>
            <person name="Hori C."/>
            <person name="Aerts A."/>
            <person name="Henrissat B."/>
            <person name="Wiebenga A."/>
            <person name="vanKuyk P.A."/>
            <person name="Barry K."/>
            <person name="Lindquist E."/>
            <person name="LaButti K."/>
            <person name="Lapidus A."/>
            <person name="Lucas S."/>
            <person name="Coutinho P."/>
            <person name="Gong Y."/>
            <person name="Samejima M."/>
            <person name="Mahadevan R."/>
            <person name="Abou-Zaid M."/>
            <person name="de Vries R.P."/>
            <person name="Igarashi K."/>
            <person name="Yadav J.S."/>
            <person name="Grigoriev I.V."/>
            <person name="Master E.R."/>
        </authorList>
    </citation>
    <scope>NUCLEOTIDE SEQUENCE [LARGE SCALE GENOMIC DNA]</scope>
    <source>
        <strain evidence="11 12">HHB-10118-sp</strain>
    </source>
</reference>
<gene>
    <name evidence="11" type="ORF">PHACADRAFT_210586</name>
</gene>
<dbReference type="GO" id="GO:0005634">
    <property type="term" value="C:nucleus"/>
    <property type="evidence" value="ECO:0007669"/>
    <property type="project" value="TreeGrafter"/>
</dbReference>
<dbReference type="InterPro" id="IPR011009">
    <property type="entry name" value="Kinase-like_dom_sf"/>
</dbReference>
<keyword evidence="2" id="KW-0723">Serine/threonine-protein kinase</keyword>
<dbReference type="SUPFAM" id="SSF56112">
    <property type="entry name" value="Protein kinase-like (PK-like)"/>
    <property type="match status" value="1"/>
</dbReference>